<dbReference type="CDD" id="cd01043">
    <property type="entry name" value="DPS"/>
    <property type="match status" value="1"/>
</dbReference>
<keyword evidence="7" id="KW-0238">DNA-binding</keyword>
<dbReference type="PANTHER" id="PTHR42932:SF3">
    <property type="entry name" value="DNA PROTECTION DURING STARVATION PROTEIN"/>
    <property type="match status" value="1"/>
</dbReference>
<dbReference type="Gene3D" id="1.20.1260.10">
    <property type="match status" value="1"/>
</dbReference>
<accession>A0A6J7XRD8</accession>
<evidence type="ECO:0000313" key="3">
    <source>
        <dbReference type="EMBL" id="CAB4171109.1"/>
    </source>
</evidence>
<dbReference type="SUPFAM" id="SSF47240">
    <property type="entry name" value="Ferritin-like"/>
    <property type="match status" value="1"/>
</dbReference>
<evidence type="ECO:0000259" key="2">
    <source>
        <dbReference type="Pfam" id="PF00210"/>
    </source>
</evidence>
<reference evidence="7" key="1">
    <citation type="submission" date="2020-05" db="EMBL/GenBank/DDBJ databases">
        <authorList>
            <person name="Chiriac C."/>
            <person name="Salcher M."/>
            <person name="Ghai R."/>
            <person name="Kavagutti S V."/>
        </authorList>
    </citation>
    <scope>NUCLEOTIDE SEQUENCE</scope>
</reference>
<feature type="domain" description="Ferritin/DPS" evidence="2">
    <location>
        <begin position="12"/>
        <end position="145"/>
    </location>
</feature>
<dbReference type="GO" id="GO:0003677">
    <property type="term" value="F:DNA binding"/>
    <property type="evidence" value="ECO:0007669"/>
    <property type="project" value="UniProtKB-KW"/>
</dbReference>
<dbReference type="EMBL" id="LR797272">
    <property type="protein sequence ID" value="CAB4198309.1"/>
    <property type="molecule type" value="Genomic_DNA"/>
</dbReference>
<dbReference type="GO" id="GO:0008199">
    <property type="term" value="F:ferric iron binding"/>
    <property type="evidence" value="ECO:0007669"/>
    <property type="project" value="InterPro"/>
</dbReference>
<evidence type="ECO:0000313" key="7">
    <source>
        <dbReference type="EMBL" id="CAB5238367.1"/>
    </source>
</evidence>
<dbReference type="EMBL" id="LR798454">
    <property type="protein sequence ID" value="CAB5238367.1"/>
    <property type="molecule type" value="Genomic_DNA"/>
</dbReference>
<gene>
    <name evidence="4" type="ORF">UFOVP1066_50</name>
    <name evidence="5" type="ORF">UFOVP1315_65</name>
    <name evidence="6" type="ORF">UFOVP1421_26</name>
    <name evidence="7" type="ORF">UFOVP1525_36</name>
    <name evidence="3" type="ORF">UFOVP909_221</name>
</gene>
<dbReference type="Pfam" id="PF00210">
    <property type="entry name" value="Ferritin"/>
    <property type="match status" value="1"/>
</dbReference>
<evidence type="ECO:0000313" key="6">
    <source>
        <dbReference type="EMBL" id="CAB4211363.1"/>
    </source>
</evidence>
<protein>
    <submittedName>
        <fullName evidence="7">Dps DNA-binding ferritin-like protein (Oxidative damage protectant)</fullName>
    </submittedName>
</protein>
<dbReference type="PRINTS" id="PR01346">
    <property type="entry name" value="HELNAPAPROT"/>
</dbReference>
<dbReference type="InterPro" id="IPR012347">
    <property type="entry name" value="Ferritin-like"/>
</dbReference>
<dbReference type="InterPro" id="IPR009078">
    <property type="entry name" value="Ferritin-like_SF"/>
</dbReference>
<dbReference type="InterPro" id="IPR008331">
    <property type="entry name" value="Ferritin_DPS_dom"/>
</dbReference>
<dbReference type="EMBL" id="LR797019">
    <property type="protein sequence ID" value="CAB4181667.1"/>
    <property type="molecule type" value="Genomic_DNA"/>
</dbReference>
<dbReference type="InterPro" id="IPR002177">
    <property type="entry name" value="DPS_DNA-bd"/>
</dbReference>
<evidence type="ECO:0000313" key="4">
    <source>
        <dbReference type="EMBL" id="CAB4181667.1"/>
    </source>
</evidence>
<comment type="similarity">
    <text evidence="1">Belongs to the Dps family.</text>
</comment>
<sequence>MNDTLLEARVCLSNTFLMYFKAHSYHWNVEGKDFPQLHEFFGNLYEELYGAVDPFAEEIRAMNEYAPRNLDEIYVHKSIDAGNVGTNAETMIADLLAANNESIVRLNKLFDLLTAAKEQGFADFVASRLDAHKKHGWMLRSILKTTGE</sequence>
<proteinExistence type="inferred from homology"/>
<evidence type="ECO:0000313" key="5">
    <source>
        <dbReference type="EMBL" id="CAB4198309.1"/>
    </source>
</evidence>
<organism evidence="7">
    <name type="scientific">uncultured Caudovirales phage</name>
    <dbReference type="NCBI Taxonomy" id="2100421"/>
    <lineage>
        <taxon>Viruses</taxon>
        <taxon>Duplodnaviria</taxon>
        <taxon>Heunggongvirae</taxon>
        <taxon>Uroviricota</taxon>
        <taxon>Caudoviricetes</taxon>
        <taxon>Peduoviridae</taxon>
        <taxon>Maltschvirus</taxon>
        <taxon>Maltschvirus maltsch</taxon>
    </lineage>
</organism>
<dbReference type="EMBL" id="LR796861">
    <property type="protein sequence ID" value="CAB4171109.1"/>
    <property type="molecule type" value="Genomic_DNA"/>
</dbReference>
<dbReference type="PIRSF" id="PIRSF005900">
    <property type="entry name" value="Dps"/>
    <property type="match status" value="1"/>
</dbReference>
<evidence type="ECO:0000256" key="1">
    <source>
        <dbReference type="ARBA" id="ARBA00009497"/>
    </source>
</evidence>
<dbReference type="PANTHER" id="PTHR42932">
    <property type="entry name" value="GENERAL STRESS PROTEIN 20U"/>
    <property type="match status" value="1"/>
</dbReference>
<dbReference type="EMBL" id="LR797375">
    <property type="protein sequence ID" value="CAB4211363.1"/>
    <property type="molecule type" value="Genomic_DNA"/>
</dbReference>
<name>A0A6J7XRD8_9CAUD</name>